<dbReference type="PANTHER" id="PTHR15837">
    <property type="entry name" value="RAN GUANINE NUCLEOTIDE RELEASE FACTOR"/>
    <property type="match status" value="1"/>
</dbReference>
<feature type="region of interest" description="Disordered" evidence="1">
    <location>
        <begin position="84"/>
        <end position="134"/>
    </location>
</feature>
<dbReference type="PANTHER" id="PTHR15837:SF5">
    <property type="entry name" value="NYN DOMAIN-CONTAINING PROTEIN"/>
    <property type="match status" value="1"/>
</dbReference>
<dbReference type="InterPro" id="IPR007681">
    <property type="entry name" value="Mog1"/>
</dbReference>
<organism evidence="2 3">
    <name type="scientific">Penicillium frequentans</name>
    <dbReference type="NCBI Taxonomy" id="3151616"/>
    <lineage>
        <taxon>Eukaryota</taxon>
        <taxon>Fungi</taxon>
        <taxon>Dikarya</taxon>
        <taxon>Ascomycota</taxon>
        <taxon>Pezizomycotina</taxon>
        <taxon>Eurotiomycetes</taxon>
        <taxon>Eurotiomycetidae</taxon>
        <taxon>Eurotiales</taxon>
        <taxon>Aspergillaceae</taxon>
        <taxon>Penicillium</taxon>
    </lineage>
</organism>
<reference evidence="2 3" key="1">
    <citation type="journal article" date="2023" name="IMA Fungus">
        <title>Comparative genomic study of the Penicillium genus elucidates a diverse pangenome and 15 lateral gene transfer events.</title>
        <authorList>
            <person name="Petersen C."/>
            <person name="Sorensen T."/>
            <person name="Nielsen M.R."/>
            <person name="Sondergaard T.E."/>
            <person name="Sorensen J.L."/>
            <person name="Fitzpatrick D.A."/>
            <person name="Frisvad J.C."/>
            <person name="Nielsen K.L."/>
        </authorList>
    </citation>
    <scope>NUCLEOTIDE SEQUENCE [LARGE SCALE GENOMIC DNA]</scope>
    <source>
        <strain evidence="2 3">IBT 35679</strain>
    </source>
</reference>
<dbReference type="Gene3D" id="3.40.50.1010">
    <property type="entry name" value="5'-nuclease"/>
    <property type="match status" value="1"/>
</dbReference>
<accession>A0AAD6CSL6</accession>
<evidence type="ECO:0000313" key="3">
    <source>
        <dbReference type="Proteomes" id="UP001220324"/>
    </source>
</evidence>
<evidence type="ECO:0008006" key="4">
    <source>
        <dbReference type="Google" id="ProtNLM"/>
    </source>
</evidence>
<feature type="region of interest" description="Disordered" evidence="1">
    <location>
        <begin position="148"/>
        <end position="224"/>
    </location>
</feature>
<evidence type="ECO:0000313" key="2">
    <source>
        <dbReference type="EMBL" id="KAJ5532843.1"/>
    </source>
</evidence>
<name>A0AAD6CSL6_9EURO</name>
<evidence type="ECO:0000256" key="1">
    <source>
        <dbReference type="SAM" id="MobiDB-lite"/>
    </source>
</evidence>
<keyword evidence="3" id="KW-1185">Reference proteome</keyword>
<dbReference type="GO" id="GO:0006606">
    <property type="term" value="P:protein import into nucleus"/>
    <property type="evidence" value="ECO:0007669"/>
    <property type="project" value="TreeGrafter"/>
</dbReference>
<feature type="compositionally biased region" description="Basic residues" evidence="1">
    <location>
        <begin position="194"/>
        <end position="209"/>
    </location>
</feature>
<feature type="compositionally biased region" description="Polar residues" evidence="1">
    <location>
        <begin position="177"/>
        <end position="189"/>
    </location>
</feature>
<dbReference type="GO" id="GO:0005634">
    <property type="term" value="C:nucleus"/>
    <property type="evidence" value="ECO:0007669"/>
    <property type="project" value="TreeGrafter"/>
</dbReference>
<feature type="compositionally biased region" description="Polar residues" evidence="1">
    <location>
        <begin position="105"/>
        <end position="134"/>
    </location>
</feature>
<gene>
    <name evidence="2" type="ORF">N7494_009395</name>
</gene>
<feature type="compositionally biased region" description="Basic residues" evidence="1">
    <location>
        <begin position="418"/>
        <end position="431"/>
    </location>
</feature>
<proteinExistence type="predicted"/>
<sequence length="546" mass="60340">MVSDSQETDSEWDFVQALDLLLSPSGGRTYLKPLRHPVSAPSNDRRTGDRVSSSTTTEPHLGHDSYEDGSVFKLLHSDLGNWASTSEKNKGVGLSVSSKRLPDVPTSQQSSKDGFSSQAPQTGPPQSCYKSPSITVPPIAEVTKATAMGISTHPPSSHITILRRPSKDTDDHIYVNPQPQSSLRTTADTSHSKAMPRAKPKPNKKHKQAPKNNTSESSAEAESDLSPVLFDRPLPKKSGVLFVPSQVGSHDVRNSIEDTPPSSYDDAVEYLGSDKTKSIGSFTGPVRLYPKYANELERSVSLMSKLLNTFDDYAQLVSQLGRPQVSSNNLESRPVHVFVDMSNILVGFHDAVKIARNIPTTSRVRRLDISFINLSLIMQRGRTTAKTVLVGSDRLPSIDEAEKLGYEANILDRVHKMKHTPSRPSKFRKPPGKGSQFGKPEMAGTSAERWVEQGVDEILHMKILESLVDTDEPATIVLATGDAAEAEYSAGFMRMVERALQRGWNVELVSFSHIMSHAYSRKEFRERWGNQFKIIELDQYAEELFG</sequence>
<dbReference type="Proteomes" id="UP001220324">
    <property type="component" value="Unassembled WGS sequence"/>
</dbReference>
<dbReference type="CDD" id="cd18724">
    <property type="entry name" value="PIN_LabA-like"/>
    <property type="match status" value="1"/>
</dbReference>
<feature type="region of interest" description="Disordered" evidence="1">
    <location>
        <begin position="25"/>
        <end position="67"/>
    </location>
</feature>
<dbReference type="AlphaFoldDB" id="A0AAD6CSL6"/>
<feature type="region of interest" description="Disordered" evidence="1">
    <location>
        <begin position="418"/>
        <end position="443"/>
    </location>
</feature>
<comment type="caution">
    <text evidence="2">The sequence shown here is derived from an EMBL/GenBank/DDBJ whole genome shotgun (WGS) entry which is preliminary data.</text>
</comment>
<protein>
    <recommendedName>
        <fullName evidence="4">NYN domain-containing protein</fullName>
    </recommendedName>
</protein>
<dbReference type="EMBL" id="JAQIZZ010000007">
    <property type="protein sequence ID" value="KAJ5532843.1"/>
    <property type="molecule type" value="Genomic_DNA"/>
</dbReference>
<dbReference type="GO" id="GO:0005085">
    <property type="term" value="F:guanyl-nucleotide exchange factor activity"/>
    <property type="evidence" value="ECO:0007669"/>
    <property type="project" value="TreeGrafter"/>
</dbReference>
<dbReference type="GO" id="GO:0031267">
    <property type="term" value="F:small GTPase binding"/>
    <property type="evidence" value="ECO:0007669"/>
    <property type="project" value="TreeGrafter"/>
</dbReference>